<dbReference type="SUPFAM" id="SSF48403">
    <property type="entry name" value="Ankyrin repeat"/>
    <property type="match status" value="1"/>
</dbReference>
<evidence type="ECO:0000256" key="2">
    <source>
        <dbReference type="ARBA" id="ARBA00023043"/>
    </source>
</evidence>
<dbReference type="GO" id="GO:0085020">
    <property type="term" value="P:protein K6-linked ubiquitination"/>
    <property type="evidence" value="ECO:0007669"/>
    <property type="project" value="TreeGrafter"/>
</dbReference>
<dbReference type="OrthoDB" id="341259at2759"/>
<dbReference type="InterPro" id="IPR057517">
    <property type="entry name" value="SsdA-like_C"/>
</dbReference>
<dbReference type="Pfam" id="PF12796">
    <property type="entry name" value="Ank_2"/>
    <property type="match status" value="1"/>
</dbReference>
<dbReference type="Gene3D" id="1.25.40.20">
    <property type="entry name" value="Ankyrin repeat-containing domain"/>
    <property type="match status" value="1"/>
</dbReference>
<dbReference type="EMBL" id="HG792017">
    <property type="protein sequence ID" value="CDM34731.1"/>
    <property type="molecule type" value="Genomic_DNA"/>
</dbReference>
<name>W6QF98_PENRF</name>
<dbReference type="OMA" id="RDHYKNR"/>
<reference evidence="5" key="1">
    <citation type="journal article" date="2014" name="Nat. Commun.">
        <title>Multiple recent horizontal transfers of a large genomic region in cheese making fungi.</title>
        <authorList>
            <person name="Cheeseman K."/>
            <person name="Ropars J."/>
            <person name="Renault P."/>
            <person name="Dupont J."/>
            <person name="Gouzy J."/>
            <person name="Branca A."/>
            <person name="Abraham A.L."/>
            <person name="Ceppi M."/>
            <person name="Conseiller E."/>
            <person name="Debuchy R."/>
            <person name="Malagnac F."/>
            <person name="Goarin A."/>
            <person name="Silar P."/>
            <person name="Lacoste S."/>
            <person name="Sallet E."/>
            <person name="Bensimon A."/>
            <person name="Giraud T."/>
            <person name="Brygoo Y."/>
        </authorList>
    </citation>
    <scope>NUCLEOTIDE SEQUENCE [LARGE SCALE GENOMIC DNA]</scope>
    <source>
        <strain evidence="5">FM164</strain>
    </source>
</reference>
<evidence type="ECO:0000313" key="6">
    <source>
        <dbReference type="Proteomes" id="UP000030686"/>
    </source>
</evidence>
<keyword evidence="6" id="KW-1185">Reference proteome</keyword>
<keyword evidence="1" id="KW-0677">Repeat</keyword>
<dbReference type="InterPro" id="IPR002110">
    <property type="entry name" value="Ankyrin_rpt"/>
</dbReference>
<evidence type="ECO:0000256" key="3">
    <source>
        <dbReference type="PROSITE-ProRule" id="PRU00023"/>
    </source>
</evidence>
<proteinExistence type="predicted"/>
<dbReference type="PANTHER" id="PTHR24171">
    <property type="entry name" value="ANKYRIN REPEAT DOMAIN-CONTAINING PROTEIN 39-RELATED"/>
    <property type="match status" value="1"/>
</dbReference>
<dbReference type="Pfam" id="PF24120">
    <property type="entry name" value="SsdA_C"/>
    <property type="match status" value="1"/>
</dbReference>
<accession>W6QF98</accession>
<feature type="repeat" description="ANK" evidence="3">
    <location>
        <begin position="169"/>
        <end position="201"/>
    </location>
</feature>
<dbReference type="Proteomes" id="UP000030686">
    <property type="component" value="Unassembled WGS sequence"/>
</dbReference>
<protein>
    <submittedName>
        <fullName evidence="5">Ankyrin repeat-containing domain</fullName>
    </submittedName>
</protein>
<dbReference type="SMART" id="SM00248">
    <property type="entry name" value="ANK"/>
    <property type="match status" value="2"/>
</dbReference>
<feature type="domain" description="Single-strand DNA deaminase toxin A-like C-terminal" evidence="4">
    <location>
        <begin position="350"/>
        <end position="409"/>
    </location>
</feature>
<evidence type="ECO:0000313" key="5">
    <source>
        <dbReference type="EMBL" id="CDM34731.1"/>
    </source>
</evidence>
<sequence length="582" mass="67176">MSLTQANPLVDVIWWTDSYLYLKCPYCEELHHHRFRSYESALHVSRCGFPRPSYRYRFPVAYEIDKARARFININALEALASSEYESFLSDQLSNMNLSRMPSGFNNREISFEDSKEIITIPLEGEEPFEERRILFAISNCTQGETSKVRHYLTESVDKPIFLHGRDYYGDTCLIMASREKTSSMISLLLDFGARVNATNKNGRTALMEACLWGRLENVKILLSRGADRSLRDNKNQRALNLTKPTHKNRKERHTVGGGVWGDPKEPIYKEDVVNRDIDRREIARILDEGDLHTKADLVLQYPDTASHSFRRSSTGQSVTLYGPIRQYPISTSYKTIALLERGIPFPSIAAMSGWGHSQWPSTRVSGKDWTDRVLKLATIVGHTLAVDARKDHGIQGQFFASHAEKQLIAYFLDRHVFLEEDKKLDSRFDKEIADENLKISELESIYPSIPRLYQLQYDRKQLEFKLFDKDDRLLGDEYDEALVQRLKREVSIVDDEIALLGTRPEIRKLKAREGQIQLWEDKKTLQRRLNRISTMEPEATLRGASILITSPSRKICEDCLLFKDRVNCFFGLSIELRECTA</sequence>
<dbReference type="PROSITE" id="PS50088">
    <property type="entry name" value="ANK_REPEAT"/>
    <property type="match status" value="2"/>
</dbReference>
<dbReference type="InterPro" id="IPR036770">
    <property type="entry name" value="Ankyrin_rpt-contain_sf"/>
</dbReference>
<dbReference type="GO" id="GO:0004842">
    <property type="term" value="F:ubiquitin-protein transferase activity"/>
    <property type="evidence" value="ECO:0007669"/>
    <property type="project" value="TreeGrafter"/>
</dbReference>
<dbReference type="PROSITE" id="PS50297">
    <property type="entry name" value="ANK_REP_REGION"/>
    <property type="match status" value="1"/>
</dbReference>
<feature type="repeat" description="ANK" evidence="3">
    <location>
        <begin position="202"/>
        <end position="234"/>
    </location>
</feature>
<keyword evidence="2 3" id="KW-0040">ANK repeat</keyword>
<evidence type="ECO:0000256" key="1">
    <source>
        <dbReference type="ARBA" id="ARBA00022737"/>
    </source>
</evidence>
<evidence type="ECO:0000259" key="4">
    <source>
        <dbReference type="Pfam" id="PF24120"/>
    </source>
</evidence>
<dbReference type="AlphaFoldDB" id="W6QF98"/>
<dbReference type="PANTHER" id="PTHR24171:SF8">
    <property type="entry name" value="BRCA1-ASSOCIATED RING DOMAIN PROTEIN 1"/>
    <property type="match status" value="1"/>
</dbReference>
<gene>
    <name evidence="5" type="ORF">PROQFM164_S03g001456</name>
</gene>
<organism evidence="5 6">
    <name type="scientific">Penicillium roqueforti (strain FM164)</name>
    <dbReference type="NCBI Taxonomy" id="1365484"/>
    <lineage>
        <taxon>Eukaryota</taxon>
        <taxon>Fungi</taxon>
        <taxon>Dikarya</taxon>
        <taxon>Ascomycota</taxon>
        <taxon>Pezizomycotina</taxon>
        <taxon>Eurotiomycetes</taxon>
        <taxon>Eurotiomycetidae</taxon>
        <taxon>Eurotiales</taxon>
        <taxon>Aspergillaceae</taxon>
        <taxon>Penicillium</taxon>
    </lineage>
</organism>